<dbReference type="SUPFAM" id="SSF103378">
    <property type="entry name" value="2-methylcitrate dehydratase PrpD"/>
    <property type="match status" value="1"/>
</dbReference>
<comment type="caution">
    <text evidence="4">The sequence shown here is derived from an EMBL/GenBank/DDBJ whole genome shotgun (WGS) entry which is preliminary data.</text>
</comment>
<dbReference type="Gene3D" id="1.10.4100.10">
    <property type="entry name" value="2-methylcitrate dehydratase PrpD"/>
    <property type="match status" value="1"/>
</dbReference>
<gene>
    <name evidence="4" type="ORF">M406DRAFT_341976</name>
</gene>
<dbReference type="Pfam" id="PF19305">
    <property type="entry name" value="MmgE_PrpD_C"/>
    <property type="match status" value="1"/>
</dbReference>
<reference evidence="4" key="1">
    <citation type="journal article" date="2020" name="Phytopathology">
        <title>Genome sequence of the chestnut blight fungus Cryphonectria parasitica EP155: A fundamental resource for an archetypical invasive plant pathogen.</title>
        <authorList>
            <person name="Crouch J.A."/>
            <person name="Dawe A."/>
            <person name="Aerts A."/>
            <person name="Barry K."/>
            <person name="Churchill A.C.L."/>
            <person name="Grimwood J."/>
            <person name="Hillman B."/>
            <person name="Milgroom M.G."/>
            <person name="Pangilinan J."/>
            <person name="Smith M."/>
            <person name="Salamov A."/>
            <person name="Schmutz J."/>
            <person name="Yadav J."/>
            <person name="Grigoriev I.V."/>
            <person name="Nuss D."/>
        </authorList>
    </citation>
    <scope>NUCLEOTIDE SEQUENCE</scope>
    <source>
        <strain evidence="4">EP155</strain>
    </source>
</reference>
<feature type="domain" description="MmgE/PrpD N-terminal" evidence="2">
    <location>
        <begin position="20"/>
        <end position="272"/>
    </location>
</feature>
<dbReference type="Proteomes" id="UP000803844">
    <property type="component" value="Unassembled WGS sequence"/>
</dbReference>
<dbReference type="GO" id="GO:0016829">
    <property type="term" value="F:lyase activity"/>
    <property type="evidence" value="ECO:0007669"/>
    <property type="project" value="InterPro"/>
</dbReference>
<sequence length="503" mass="55281">MIFSSKHDTPSWDQVIVDVKDYVFNYQVTRPEILEKAREVILDSIGCAILAVNTSEECRSLLGPYVPGTSVANGCRLPGTSIVQDPVKGAWDLASLIRWLDYNDCIGGVDWGHISDNLGSIITVCDWLARSKQPRSAGAPPLTMRTLLEAIVKAAEIQGTFNVLNSFNKLGLDHTVLVKLASTAVVSWLMGSNEEQTMAAISHVFMDSCPLRVFRAGSNTIPRKAWAAGDACSRAVQLALIVRAGQPGAPTVLTMRKWGFYENIWRGQQFAFPLVSKERDASSESKLASPFQTYIMERVAFKLNPCEGHALYAIEAMLDAGRQLRGRGLDPFRDIKSIKLRACRPIVLILDKPGELYNYADRDHSIQYVLGVTLLKGSPPETHDYSDDSLWASSPELRETRAKFQVIEDPGFTAEYYANSRGEPSPPVAGVTLVLSSGEVMEEAVARTCPGVPANPKTADGVRTKFLKNMKSGNFSDQAIRNIVDLVYQDDASVSHLVDLLVK</sequence>
<dbReference type="GeneID" id="63838851"/>
<comment type="similarity">
    <text evidence="1">Belongs to the PrpD family.</text>
</comment>
<evidence type="ECO:0000259" key="3">
    <source>
        <dbReference type="Pfam" id="PF19305"/>
    </source>
</evidence>
<dbReference type="RefSeq" id="XP_040773815.1">
    <property type="nucleotide sequence ID" value="XM_040921722.1"/>
</dbReference>
<dbReference type="OrthoDB" id="10055203at2759"/>
<dbReference type="InterPro" id="IPR042188">
    <property type="entry name" value="MmgE/PrpD_sf_2"/>
</dbReference>
<dbReference type="EMBL" id="MU032350">
    <property type="protein sequence ID" value="KAF3762836.1"/>
    <property type="molecule type" value="Genomic_DNA"/>
</dbReference>
<protein>
    <submittedName>
        <fullName evidence="4">2-methylcitrate dehydratase PrpD</fullName>
    </submittedName>
</protein>
<evidence type="ECO:0000256" key="1">
    <source>
        <dbReference type="ARBA" id="ARBA00006174"/>
    </source>
</evidence>
<dbReference type="Gene3D" id="3.30.1330.120">
    <property type="entry name" value="2-methylcitrate dehydratase PrpD"/>
    <property type="match status" value="1"/>
</dbReference>
<dbReference type="PANTHER" id="PTHR16943:SF15">
    <property type="entry name" value="DEHYDRATASE (PRPD), PUTATIVE-RELATED"/>
    <property type="match status" value="1"/>
</dbReference>
<feature type="domain" description="MmgE/PrpD C-terminal" evidence="3">
    <location>
        <begin position="305"/>
        <end position="485"/>
    </location>
</feature>
<evidence type="ECO:0000313" key="5">
    <source>
        <dbReference type="Proteomes" id="UP000803844"/>
    </source>
</evidence>
<name>A0A9P4XXT4_CRYP1</name>
<dbReference type="InterPro" id="IPR045336">
    <property type="entry name" value="MmgE_PrpD_N"/>
</dbReference>
<dbReference type="GO" id="GO:0005739">
    <property type="term" value="C:mitochondrion"/>
    <property type="evidence" value="ECO:0007669"/>
    <property type="project" value="TreeGrafter"/>
</dbReference>
<dbReference type="InterPro" id="IPR005656">
    <property type="entry name" value="MmgE_PrpD"/>
</dbReference>
<proteinExistence type="inferred from homology"/>
<evidence type="ECO:0000259" key="2">
    <source>
        <dbReference type="Pfam" id="PF03972"/>
    </source>
</evidence>
<dbReference type="InterPro" id="IPR036148">
    <property type="entry name" value="MmgE/PrpD_sf"/>
</dbReference>
<dbReference type="InterPro" id="IPR042183">
    <property type="entry name" value="MmgE/PrpD_sf_1"/>
</dbReference>
<dbReference type="AlphaFoldDB" id="A0A9P4XXT4"/>
<dbReference type="PANTHER" id="PTHR16943">
    <property type="entry name" value="2-METHYLCITRATE DEHYDRATASE-RELATED"/>
    <property type="match status" value="1"/>
</dbReference>
<keyword evidence="5" id="KW-1185">Reference proteome</keyword>
<dbReference type="Pfam" id="PF03972">
    <property type="entry name" value="MmgE_PrpD_N"/>
    <property type="match status" value="1"/>
</dbReference>
<accession>A0A9P4XXT4</accession>
<evidence type="ECO:0000313" key="4">
    <source>
        <dbReference type="EMBL" id="KAF3762836.1"/>
    </source>
</evidence>
<dbReference type="InterPro" id="IPR045337">
    <property type="entry name" value="MmgE_PrpD_C"/>
</dbReference>
<organism evidence="4 5">
    <name type="scientific">Cryphonectria parasitica (strain ATCC 38755 / EP155)</name>
    <dbReference type="NCBI Taxonomy" id="660469"/>
    <lineage>
        <taxon>Eukaryota</taxon>
        <taxon>Fungi</taxon>
        <taxon>Dikarya</taxon>
        <taxon>Ascomycota</taxon>
        <taxon>Pezizomycotina</taxon>
        <taxon>Sordariomycetes</taxon>
        <taxon>Sordariomycetidae</taxon>
        <taxon>Diaporthales</taxon>
        <taxon>Cryphonectriaceae</taxon>
        <taxon>Cryphonectria-Endothia species complex</taxon>
        <taxon>Cryphonectria</taxon>
    </lineage>
</organism>